<comment type="subcellular location">
    <subcellularLocation>
        <location evidence="1">Cell membrane</location>
        <topology evidence="1">Single-pass membrane protein</topology>
    </subcellularLocation>
</comment>
<evidence type="ECO:0000313" key="11">
    <source>
        <dbReference type="EMBL" id="TLU72194.1"/>
    </source>
</evidence>
<keyword evidence="5 9" id="KW-1133">Transmembrane helix</keyword>
<dbReference type="PANTHER" id="PTHR30329">
    <property type="entry name" value="STATOR ELEMENT OF FLAGELLAR MOTOR COMPLEX"/>
    <property type="match status" value="1"/>
</dbReference>
<dbReference type="OrthoDB" id="7170686at2"/>
<dbReference type="PROSITE" id="PS51123">
    <property type="entry name" value="OMPA_2"/>
    <property type="match status" value="1"/>
</dbReference>
<keyword evidence="11" id="KW-0966">Cell projection</keyword>
<feature type="compositionally biased region" description="Low complexity" evidence="8">
    <location>
        <begin position="196"/>
        <end position="207"/>
    </location>
</feature>
<dbReference type="InterPro" id="IPR036737">
    <property type="entry name" value="OmpA-like_sf"/>
</dbReference>
<feature type="compositionally biased region" description="Pro residues" evidence="8">
    <location>
        <begin position="151"/>
        <end position="160"/>
    </location>
</feature>
<evidence type="ECO:0000259" key="10">
    <source>
        <dbReference type="PROSITE" id="PS51123"/>
    </source>
</evidence>
<evidence type="ECO:0000313" key="12">
    <source>
        <dbReference type="Proteomes" id="UP000305654"/>
    </source>
</evidence>
<accession>A0A5R9J3J7</accession>
<evidence type="ECO:0000256" key="2">
    <source>
        <dbReference type="ARBA" id="ARBA00008914"/>
    </source>
</evidence>
<evidence type="ECO:0000256" key="4">
    <source>
        <dbReference type="ARBA" id="ARBA00022692"/>
    </source>
</evidence>
<sequence length="387" mass="39170">MAGGRSNGKNAARGGGNVIIRREEIVEGGHHGGAWKVAYADFVTAMMAFFLLMWLINATTQDQRRGIAAYFSPMAKVENGFSGTGMVPGGASPVADGAQLIDQGPPQLATLSAHADKQTPENDGDPDTGTASEAKPGPLGVGPNATYVSAPPSPAGPPPGAKDSKLATSTASGKAVAGSDGPPGGLAKGDTGSRTTLDAGQGDGQAAAQAEAATLHDAAEAMRAAVANDASLRAFAGQMSVDVTPEGLRIQIMDSERQPMFATGSMVPNERAQQLLRLVAPFIAKLPQMVSIGGYTDAGVYRAGQVSNWSLSSGRADAARNVLVGGGLSESRLSNVTGYADHGLLLPADPLSPSNRRIVLTLQRILPAPGVAAAARDGAGTDAAAAR</sequence>
<dbReference type="SUPFAM" id="SSF103088">
    <property type="entry name" value="OmpA-like"/>
    <property type="match status" value="1"/>
</dbReference>
<keyword evidence="11" id="KW-0282">Flagellum</keyword>
<dbReference type="CDD" id="cd07185">
    <property type="entry name" value="OmpA_C-like"/>
    <property type="match status" value="1"/>
</dbReference>
<dbReference type="GO" id="GO:0005886">
    <property type="term" value="C:plasma membrane"/>
    <property type="evidence" value="ECO:0007669"/>
    <property type="project" value="UniProtKB-SubCell"/>
</dbReference>
<keyword evidence="11" id="KW-0969">Cilium</keyword>
<evidence type="ECO:0000256" key="9">
    <source>
        <dbReference type="SAM" id="Phobius"/>
    </source>
</evidence>
<keyword evidence="12" id="KW-1185">Reference proteome</keyword>
<keyword evidence="6 7" id="KW-0472">Membrane</keyword>
<comment type="similarity">
    <text evidence="2">Belongs to the MotB family.</text>
</comment>
<protein>
    <submittedName>
        <fullName evidence="11">Flagellar motor protein MotB</fullName>
    </submittedName>
</protein>
<dbReference type="InterPro" id="IPR025713">
    <property type="entry name" value="MotB-like_N_dom"/>
</dbReference>
<dbReference type="RefSeq" id="WP_138326600.1">
    <property type="nucleotide sequence ID" value="NZ_VCDI01000004.1"/>
</dbReference>
<dbReference type="InterPro" id="IPR006665">
    <property type="entry name" value="OmpA-like"/>
</dbReference>
<evidence type="ECO:0000256" key="1">
    <source>
        <dbReference type="ARBA" id="ARBA00004162"/>
    </source>
</evidence>
<feature type="region of interest" description="Disordered" evidence="8">
    <location>
        <begin position="112"/>
        <end position="207"/>
    </location>
</feature>
<dbReference type="Pfam" id="PF13677">
    <property type="entry name" value="MotB_plug"/>
    <property type="match status" value="1"/>
</dbReference>
<organism evidence="11 12">
    <name type="scientific">Lichenicoccus roseus</name>
    <dbReference type="NCBI Taxonomy" id="2683649"/>
    <lineage>
        <taxon>Bacteria</taxon>
        <taxon>Pseudomonadati</taxon>
        <taxon>Pseudomonadota</taxon>
        <taxon>Alphaproteobacteria</taxon>
        <taxon>Acetobacterales</taxon>
        <taxon>Acetobacteraceae</taxon>
        <taxon>Lichenicoccus</taxon>
    </lineage>
</organism>
<evidence type="ECO:0000256" key="8">
    <source>
        <dbReference type="SAM" id="MobiDB-lite"/>
    </source>
</evidence>
<evidence type="ECO:0000256" key="6">
    <source>
        <dbReference type="ARBA" id="ARBA00023136"/>
    </source>
</evidence>
<reference evidence="11 12" key="1">
    <citation type="submission" date="2019-05" db="EMBL/GenBank/DDBJ databases">
        <authorList>
            <person name="Pankratov T."/>
            <person name="Grouzdev D."/>
        </authorList>
    </citation>
    <scope>NUCLEOTIDE SEQUENCE [LARGE SCALE GENOMIC DNA]</scope>
    <source>
        <strain evidence="11 12">KEBCLARHB70R</strain>
    </source>
</reference>
<keyword evidence="3" id="KW-1003">Cell membrane</keyword>
<keyword evidence="4 9" id="KW-0812">Transmembrane</keyword>
<evidence type="ECO:0000256" key="3">
    <source>
        <dbReference type="ARBA" id="ARBA00022475"/>
    </source>
</evidence>
<proteinExistence type="inferred from homology"/>
<feature type="transmembrane region" description="Helical" evidence="9">
    <location>
        <begin position="37"/>
        <end position="56"/>
    </location>
</feature>
<dbReference type="Gene3D" id="3.30.1330.60">
    <property type="entry name" value="OmpA-like domain"/>
    <property type="match status" value="1"/>
</dbReference>
<dbReference type="Pfam" id="PF00691">
    <property type="entry name" value="OmpA"/>
    <property type="match status" value="1"/>
</dbReference>
<evidence type="ECO:0000256" key="5">
    <source>
        <dbReference type="ARBA" id="ARBA00022989"/>
    </source>
</evidence>
<dbReference type="InterPro" id="IPR050330">
    <property type="entry name" value="Bact_OuterMem_StrucFunc"/>
</dbReference>
<feature type="domain" description="OmpA-like" evidence="10">
    <location>
        <begin position="248"/>
        <end position="366"/>
    </location>
</feature>
<comment type="caution">
    <text evidence="11">The sequence shown here is derived from an EMBL/GenBank/DDBJ whole genome shotgun (WGS) entry which is preliminary data.</text>
</comment>
<name>A0A5R9J3J7_9PROT</name>
<dbReference type="PANTHER" id="PTHR30329:SF21">
    <property type="entry name" value="LIPOPROTEIN YIAD-RELATED"/>
    <property type="match status" value="1"/>
</dbReference>
<gene>
    <name evidence="11" type="ORF">FE263_13860</name>
</gene>
<dbReference type="Proteomes" id="UP000305654">
    <property type="component" value="Unassembled WGS sequence"/>
</dbReference>
<dbReference type="EMBL" id="VCDI01000004">
    <property type="protein sequence ID" value="TLU72194.1"/>
    <property type="molecule type" value="Genomic_DNA"/>
</dbReference>
<evidence type="ECO:0000256" key="7">
    <source>
        <dbReference type="PROSITE-ProRule" id="PRU00473"/>
    </source>
</evidence>
<dbReference type="AlphaFoldDB" id="A0A5R9J3J7"/>